<protein>
    <submittedName>
        <fullName evidence="2">Uncharacterized protein</fullName>
    </submittedName>
</protein>
<sequence length="146" mass="15885">MGIPTIHDRNTELPDAHPERRDSDHGTGGCDEIHNLDLRSPGLLCPCPKCWEIGDLSQRGPFNIGPTLLVGERGWIIGGRYIAGDHSYAGFSQDIWGYRYLTTGQAAPSGRMQDDRGPQDAERADPINRISPLSCVGTTGFEPATP</sequence>
<dbReference type="Proteomes" id="UP000630097">
    <property type="component" value="Unassembled WGS sequence"/>
</dbReference>
<proteinExistence type="predicted"/>
<dbReference type="AlphaFoldDB" id="A0A8J3PTP2"/>
<evidence type="ECO:0000313" key="2">
    <source>
        <dbReference type="EMBL" id="GIG80576.1"/>
    </source>
</evidence>
<feature type="region of interest" description="Disordered" evidence="1">
    <location>
        <begin position="106"/>
        <end position="146"/>
    </location>
</feature>
<evidence type="ECO:0000256" key="1">
    <source>
        <dbReference type="SAM" id="MobiDB-lite"/>
    </source>
</evidence>
<keyword evidence="3" id="KW-1185">Reference proteome</keyword>
<feature type="compositionally biased region" description="Basic and acidic residues" evidence="1">
    <location>
        <begin position="112"/>
        <end position="126"/>
    </location>
</feature>
<evidence type="ECO:0000313" key="3">
    <source>
        <dbReference type="Proteomes" id="UP000630097"/>
    </source>
</evidence>
<accession>A0A8J3PTP2</accession>
<dbReference type="EMBL" id="BONV01000015">
    <property type="protein sequence ID" value="GIG80576.1"/>
    <property type="molecule type" value="Genomic_DNA"/>
</dbReference>
<gene>
    <name evidence="2" type="ORF">Pka01_37030</name>
</gene>
<comment type="caution">
    <text evidence="2">The sequence shown here is derived from an EMBL/GenBank/DDBJ whole genome shotgun (WGS) entry which is preliminary data.</text>
</comment>
<reference evidence="2 3" key="1">
    <citation type="submission" date="2021-01" db="EMBL/GenBank/DDBJ databases">
        <title>Whole genome shotgun sequence of Planotetraspora kaengkrachanensis NBRC 104272.</title>
        <authorList>
            <person name="Komaki H."/>
            <person name="Tamura T."/>
        </authorList>
    </citation>
    <scope>NUCLEOTIDE SEQUENCE [LARGE SCALE GENOMIC DNA]</scope>
    <source>
        <strain evidence="2 3">NBRC 104272</strain>
    </source>
</reference>
<feature type="region of interest" description="Disordered" evidence="1">
    <location>
        <begin position="1"/>
        <end position="28"/>
    </location>
</feature>
<organism evidence="2 3">
    <name type="scientific">Planotetraspora kaengkrachanensis</name>
    <dbReference type="NCBI Taxonomy" id="575193"/>
    <lineage>
        <taxon>Bacteria</taxon>
        <taxon>Bacillati</taxon>
        <taxon>Actinomycetota</taxon>
        <taxon>Actinomycetes</taxon>
        <taxon>Streptosporangiales</taxon>
        <taxon>Streptosporangiaceae</taxon>
        <taxon>Planotetraspora</taxon>
    </lineage>
</organism>
<name>A0A8J3PTP2_9ACTN</name>